<dbReference type="PANTHER" id="PTHR13091">
    <property type="entry name" value="AMPLIFIED IN BREAST CANCER 2-RELATED"/>
    <property type="match status" value="1"/>
</dbReference>
<proteinExistence type="inferred from homology"/>
<gene>
    <name evidence="4" type="ORF">SVIM_LOCUS119705</name>
</gene>
<comment type="similarity">
    <text evidence="1">Belongs to the SMG8 family.</text>
</comment>
<evidence type="ECO:0000256" key="1">
    <source>
        <dbReference type="ARBA" id="ARBA00006443"/>
    </source>
</evidence>
<evidence type="ECO:0000256" key="3">
    <source>
        <dbReference type="ARBA" id="ARBA00029509"/>
    </source>
</evidence>
<dbReference type="EMBL" id="CAADRP010000635">
    <property type="protein sequence ID" value="VFU30502.1"/>
    <property type="molecule type" value="Genomic_DNA"/>
</dbReference>
<keyword evidence="2" id="KW-0866">Nonsense-mediated mRNA decay</keyword>
<evidence type="ECO:0000313" key="4">
    <source>
        <dbReference type="EMBL" id="VFU30502.1"/>
    </source>
</evidence>
<reference evidence="4" key="1">
    <citation type="submission" date="2019-03" db="EMBL/GenBank/DDBJ databases">
        <authorList>
            <person name="Mank J."/>
            <person name="Almeida P."/>
        </authorList>
    </citation>
    <scope>NUCLEOTIDE SEQUENCE</scope>
    <source>
        <strain evidence="4">78183</strain>
    </source>
</reference>
<sequence>MMVEVLFSILNRNLPIYMNCPYCQLSKNKKDSPKVKFASTLSQLQRIFLVTPPFPVVLATCPVIQFAKCIQCAQGALHLHEPEFTRAVLEHYCGFHCFFVCQLLFLHHASPPSVSDREQKLQFNLGCQVVLPPESFLTLKLPFVYGVILADGNSVPLNALESQPEMTAWIMRGTALQGGTPDIVRISKPCNLDIALTYGFCEFMEADLTDYTYAQALPSHVLTDLGHIILGEFITEAGWRCQAVNRVAVIRHCARAHQSLIPDAHPQLDKHAWIIWELCSIVATWRQGSCTNSCGVQKGMQMEILRSCLDKAWTEGITLAEQWSLLCYRLAADTSFLQ</sequence>
<accession>A0A6N2KQV0</accession>
<name>A0A6N2KQV0_SALVM</name>
<evidence type="ECO:0000256" key="2">
    <source>
        <dbReference type="ARBA" id="ARBA00023161"/>
    </source>
</evidence>
<dbReference type="PANTHER" id="PTHR13091:SF0">
    <property type="entry name" value="NONSENSE-MEDIATED MRNA DECAY FACTOR SMG8"/>
    <property type="match status" value="1"/>
</dbReference>
<dbReference type="GO" id="GO:0000184">
    <property type="term" value="P:nuclear-transcribed mRNA catabolic process, nonsense-mediated decay"/>
    <property type="evidence" value="ECO:0007669"/>
    <property type="project" value="UniProtKB-KW"/>
</dbReference>
<dbReference type="AlphaFoldDB" id="A0A6N2KQV0"/>
<protein>
    <recommendedName>
        <fullName evidence="3">Nonsense-mediated mRNA decay factor SMG8</fullName>
    </recommendedName>
</protein>
<organism evidence="4">
    <name type="scientific">Salix viminalis</name>
    <name type="common">Common osier</name>
    <name type="synonym">Basket willow</name>
    <dbReference type="NCBI Taxonomy" id="40686"/>
    <lineage>
        <taxon>Eukaryota</taxon>
        <taxon>Viridiplantae</taxon>
        <taxon>Streptophyta</taxon>
        <taxon>Embryophyta</taxon>
        <taxon>Tracheophyta</taxon>
        <taxon>Spermatophyta</taxon>
        <taxon>Magnoliopsida</taxon>
        <taxon>eudicotyledons</taxon>
        <taxon>Gunneridae</taxon>
        <taxon>Pentapetalae</taxon>
        <taxon>rosids</taxon>
        <taxon>fabids</taxon>
        <taxon>Malpighiales</taxon>
        <taxon>Salicaceae</taxon>
        <taxon>Saliceae</taxon>
        <taxon>Salix</taxon>
    </lineage>
</organism>
<dbReference type="InterPro" id="IPR019354">
    <property type="entry name" value="SMG8-like"/>
</dbReference>